<feature type="binding site" description="axial binding residue" evidence="5">
    <location>
        <position position="25"/>
    </location>
    <ligand>
        <name>heme b</name>
        <dbReference type="ChEBI" id="CHEBI:60344"/>
    </ligand>
    <ligandPart>
        <name>Fe</name>
        <dbReference type="ChEBI" id="CHEBI:18248"/>
    </ligandPart>
</feature>
<dbReference type="GO" id="GO:0042167">
    <property type="term" value="P:heme catabolic process"/>
    <property type="evidence" value="ECO:0007669"/>
    <property type="project" value="TreeGrafter"/>
</dbReference>
<dbReference type="GO" id="GO:0004392">
    <property type="term" value="F:heme oxygenase (decyclizing) activity"/>
    <property type="evidence" value="ECO:0007669"/>
    <property type="project" value="InterPro"/>
</dbReference>
<dbReference type="OrthoDB" id="5493802at2"/>
<dbReference type="Pfam" id="PF01126">
    <property type="entry name" value="Heme_oxygenase"/>
    <property type="match status" value="1"/>
</dbReference>
<keyword evidence="2 5" id="KW-0479">Metal-binding</keyword>
<dbReference type="GO" id="GO:0046872">
    <property type="term" value="F:metal ion binding"/>
    <property type="evidence" value="ECO:0007669"/>
    <property type="project" value="UniProtKB-KW"/>
</dbReference>
<feature type="binding site" evidence="4">
    <location>
        <position position="177"/>
    </location>
    <ligand>
        <name>heme b</name>
        <dbReference type="ChEBI" id="CHEBI:60344"/>
    </ligand>
</feature>
<proteinExistence type="predicted"/>
<evidence type="ECO:0000313" key="7">
    <source>
        <dbReference type="Proteomes" id="UP000235598"/>
    </source>
</evidence>
<dbReference type="Proteomes" id="UP000235598">
    <property type="component" value="Unassembled WGS sequence"/>
</dbReference>
<dbReference type="CDD" id="cd19165">
    <property type="entry name" value="HemeO"/>
    <property type="match status" value="1"/>
</dbReference>
<evidence type="ECO:0000256" key="2">
    <source>
        <dbReference type="ARBA" id="ARBA00022723"/>
    </source>
</evidence>
<dbReference type="GO" id="GO:0006979">
    <property type="term" value="P:response to oxidative stress"/>
    <property type="evidence" value="ECO:0007669"/>
    <property type="project" value="TreeGrafter"/>
</dbReference>
<evidence type="ECO:0000256" key="3">
    <source>
        <dbReference type="ARBA" id="ARBA00023004"/>
    </source>
</evidence>
<name>A0A2N6VQL4_9MICO</name>
<dbReference type="AlphaFoldDB" id="A0A2N6VQL4"/>
<dbReference type="InterPro" id="IPR016084">
    <property type="entry name" value="Haem_Oase-like_multi-hlx"/>
</dbReference>
<organism evidence="6 7">
    <name type="scientific">Brevibacterium paucivorans</name>
    <dbReference type="NCBI Taxonomy" id="170994"/>
    <lineage>
        <taxon>Bacteria</taxon>
        <taxon>Bacillati</taxon>
        <taxon>Actinomycetota</taxon>
        <taxon>Actinomycetes</taxon>
        <taxon>Micrococcales</taxon>
        <taxon>Brevibacteriaceae</taxon>
        <taxon>Brevibacterium</taxon>
    </lineage>
</organism>
<evidence type="ECO:0000256" key="1">
    <source>
        <dbReference type="ARBA" id="ARBA00022617"/>
    </source>
</evidence>
<feature type="binding site" evidence="4">
    <location>
        <position position="18"/>
    </location>
    <ligand>
        <name>heme b</name>
        <dbReference type="ChEBI" id="CHEBI:60344"/>
    </ligand>
</feature>
<gene>
    <name evidence="6" type="ORF">CJ199_02875</name>
</gene>
<dbReference type="SUPFAM" id="SSF48613">
    <property type="entry name" value="Heme oxygenase-like"/>
    <property type="match status" value="1"/>
</dbReference>
<evidence type="ECO:0000313" key="6">
    <source>
        <dbReference type="EMBL" id="PMD06328.1"/>
    </source>
</evidence>
<dbReference type="PANTHER" id="PTHR10720">
    <property type="entry name" value="HEME OXYGENASE"/>
    <property type="match status" value="1"/>
</dbReference>
<accession>A0A2N6VQL4</accession>
<feature type="binding site" evidence="4">
    <location>
        <position position="130"/>
    </location>
    <ligand>
        <name>heme b</name>
        <dbReference type="ChEBI" id="CHEBI:60344"/>
    </ligand>
</feature>
<evidence type="ECO:0000256" key="4">
    <source>
        <dbReference type="PIRSR" id="PIRSR000343-1"/>
    </source>
</evidence>
<comment type="caution">
    <text evidence="6">The sequence shown here is derived from an EMBL/GenBank/DDBJ whole genome shotgun (WGS) entry which is preliminary data.</text>
</comment>
<dbReference type="PRINTS" id="PR00088">
    <property type="entry name" value="HAEMOXYGNASE"/>
</dbReference>
<dbReference type="Gene3D" id="1.20.910.10">
    <property type="entry name" value="Heme oxygenase-like"/>
    <property type="match status" value="1"/>
</dbReference>
<dbReference type="InterPro" id="IPR016053">
    <property type="entry name" value="Haem_Oase-like"/>
</dbReference>
<dbReference type="RefSeq" id="WP_102237977.1">
    <property type="nucleotide sequence ID" value="NZ_PNHK01000001.1"/>
</dbReference>
<keyword evidence="3 5" id="KW-0408">Iron</keyword>
<dbReference type="InterPro" id="IPR002051">
    <property type="entry name" value="Haem_Oase"/>
</dbReference>
<dbReference type="GO" id="GO:0020037">
    <property type="term" value="F:heme binding"/>
    <property type="evidence" value="ECO:0007669"/>
    <property type="project" value="TreeGrafter"/>
</dbReference>
<protein>
    <submittedName>
        <fullName evidence="6">Biliverdin-producing heme oxygenase</fullName>
    </submittedName>
</protein>
<dbReference type="PIRSF" id="PIRSF000343">
    <property type="entry name" value="Haem_Oase"/>
    <property type="match status" value="1"/>
</dbReference>
<keyword evidence="1 4" id="KW-0349">Heme</keyword>
<reference evidence="6 7" key="1">
    <citation type="submission" date="2017-09" db="EMBL/GenBank/DDBJ databases">
        <title>Bacterial strain isolated from the female urinary microbiota.</title>
        <authorList>
            <person name="Thomas-White K."/>
            <person name="Kumar N."/>
            <person name="Forster S."/>
            <person name="Putonti C."/>
            <person name="Lawley T."/>
            <person name="Wolfe A.J."/>
        </authorList>
    </citation>
    <scope>NUCLEOTIDE SEQUENCE [LARGE SCALE GENOMIC DNA]</scope>
    <source>
        <strain evidence="6 7">UMB1301</strain>
    </source>
</reference>
<dbReference type="GO" id="GO:0006788">
    <property type="term" value="P:heme oxidation"/>
    <property type="evidence" value="ECO:0007669"/>
    <property type="project" value="InterPro"/>
</dbReference>
<dbReference type="PANTHER" id="PTHR10720:SF0">
    <property type="entry name" value="HEME OXYGENASE"/>
    <property type="match status" value="1"/>
</dbReference>
<dbReference type="EMBL" id="PNHK01000001">
    <property type="protein sequence ID" value="PMD06328.1"/>
    <property type="molecule type" value="Genomic_DNA"/>
</dbReference>
<evidence type="ECO:0000256" key="5">
    <source>
        <dbReference type="PIRSR" id="PIRSR000343-2"/>
    </source>
</evidence>
<sequence length="218" mass="24711">MTITTPAAETLSFSQRLRKETQREHSEAESEKFIVDLMAGRLDRHAYVALLEQYAVLYPALETAVQAAPSDSTVAFFDHPGLARTQAINNDLDYLLGEDRQPPVALEATRFLAEHFQSEVSPEQLLAHHYLRYLGDLSGGLAIGKLVKRHYSIEDEALNMWRFPGINKPKLFKDDYRAKLDAVTLTREQQEAVIAEADLGFRLNKAIFRQLGEMLHVE</sequence>